<dbReference type="Proteomes" id="UP000275910">
    <property type="component" value="Unassembled WGS sequence"/>
</dbReference>
<evidence type="ECO:0000259" key="8">
    <source>
        <dbReference type="PROSITE" id="PS50868"/>
    </source>
</evidence>
<proteinExistence type="predicted"/>
<keyword evidence="2" id="KW-0158">Chromosome</keyword>
<comment type="subcellular location">
    <subcellularLocation>
        <location evidence="1">Chromosome</location>
    </subcellularLocation>
</comment>
<dbReference type="PANTHER" id="PTHR22884">
    <property type="entry name" value="SET DOMAIN PROTEINS"/>
    <property type="match status" value="1"/>
</dbReference>
<evidence type="ECO:0000256" key="2">
    <source>
        <dbReference type="ARBA" id="ARBA00022454"/>
    </source>
</evidence>
<dbReference type="PROSITE" id="PS50868">
    <property type="entry name" value="POST_SET"/>
    <property type="match status" value="1"/>
</dbReference>
<dbReference type="Pfam" id="PF00856">
    <property type="entry name" value="SET"/>
    <property type="match status" value="1"/>
</dbReference>
<dbReference type="EMBL" id="RCTY01000051">
    <property type="protein sequence ID" value="ROU05031.1"/>
    <property type="molecule type" value="Genomic_DNA"/>
</dbReference>
<sequence length="182" mass="20666">MPRKIAARRSAIHGNGVFAVAPIAKGERVIEYKGRRRTHEEADAGDTGDADSGHTFLFTLNDEYVIDANYEGNTARWINHSCSPNCEAVLNEDEGDDRRLDQVFIEAIRDIAPGEELSYNYGITLAEKHTKELKKIWECRCGSPDCTGTMLQPKKDKKKKKKDKDKKKDKRKKKDKKGKNKD</sequence>
<dbReference type="InterPro" id="IPR046341">
    <property type="entry name" value="SET_dom_sf"/>
</dbReference>
<dbReference type="Gene3D" id="2.170.270.10">
    <property type="entry name" value="SET domain"/>
    <property type="match status" value="1"/>
</dbReference>
<evidence type="ECO:0000256" key="4">
    <source>
        <dbReference type="ARBA" id="ARBA00022679"/>
    </source>
</evidence>
<dbReference type="AlphaFoldDB" id="A0A3N2RC93"/>
<accession>A0A3N2RC93</accession>
<evidence type="ECO:0000313" key="9">
    <source>
        <dbReference type="EMBL" id="ROU05031.1"/>
    </source>
</evidence>
<dbReference type="InterPro" id="IPR003616">
    <property type="entry name" value="Post-SET_dom"/>
</dbReference>
<feature type="domain" description="Post-SET" evidence="8">
    <location>
        <begin position="135"/>
        <end position="151"/>
    </location>
</feature>
<gene>
    <name evidence="9" type="ORF">D9T17_20865</name>
</gene>
<reference evidence="9 10" key="1">
    <citation type="submission" date="2018-10" db="EMBL/GenBank/DDBJ databases">
        <title>The genome of Lysobacter enzymogenes OH11.</title>
        <authorList>
            <person name="Liu F."/>
            <person name="Zhao Y."/>
            <person name="Qian G."/>
            <person name="Chen Y."/>
            <person name="Xu H."/>
        </authorList>
    </citation>
    <scope>NUCLEOTIDE SEQUENCE [LARGE SCALE GENOMIC DNA]</scope>
    <source>
        <strain evidence="9 10">OH11</strain>
    </source>
</reference>
<keyword evidence="4 9" id="KW-0808">Transferase</keyword>
<feature type="region of interest" description="Disordered" evidence="6">
    <location>
        <begin position="143"/>
        <end position="182"/>
    </location>
</feature>
<keyword evidence="3 9" id="KW-0489">Methyltransferase</keyword>
<evidence type="ECO:0000313" key="10">
    <source>
        <dbReference type="Proteomes" id="UP000275910"/>
    </source>
</evidence>
<dbReference type="GO" id="GO:0008168">
    <property type="term" value="F:methyltransferase activity"/>
    <property type="evidence" value="ECO:0007669"/>
    <property type="project" value="UniProtKB-KW"/>
</dbReference>
<evidence type="ECO:0000256" key="3">
    <source>
        <dbReference type="ARBA" id="ARBA00022603"/>
    </source>
</evidence>
<evidence type="ECO:0000259" key="7">
    <source>
        <dbReference type="PROSITE" id="PS50280"/>
    </source>
</evidence>
<name>A0A3N2RC93_LYSEN</name>
<dbReference type="GO" id="GO:0005694">
    <property type="term" value="C:chromosome"/>
    <property type="evidence" value="ECO:0007669"/>
    <property type="project" value="UniProtKB-SubCell"/>
</dbReference>
<evidence type="ECO:0000256" key="6">
    <source>
        <dbReference type="SAM" id="MobiDB-lite"/>
    </source>
</evidence>
<feature type="compositionally biased region" description="Basic residues" evidence="6">
    <location>
        <begin position="155"/>
        <end position="182"/>
    </location>
</feature>
<evidence type="ECO:0000256" key="5">
    <source>
        <dbReference type="ARBA" id="ARBA00022691"/>
    </source>
</evidence>
<dbReference type="GO" id="GO:0032259">
    <property type="term" value="P:methylation"/>
    <property type="evidence" value="ECO:0007669"/>
    <property type="project" value="UniProtKB-KW"/>
</dbReference>
<dbReference type="PROSITE" id="PS50280">
    <property type="entry name" value="SET"/>
    <property type="match status" value="1"/>
</dbReference>
<evidence type="ECO:0000256" key="1">
    <source>
        <dbReference type="ARBA" id="ARBA00004286"/>
    </source>
</evidence>
<keyword evidence="5" id="KW-0949">S-adenosyl-L-methionine</keyword>
<dbReference type="InterPro" id="IPR050777">
    <property type="entry name" value="SET2_Histone-Lys_MeTrsfase"/>
</dbReference>
<dbReference type="InterPro" id="IPR001214">
    <property type="entry name" value="SET_dom"/>
</dbReference>
<feature type="domain" description="SET" evidence="7">
    <location>
        <begin position="3"/>
        <end position="122"/>
    </location>
</feature>
<dbReference type="SUPFAM" id="SSF82199">
    <property type="entry name" value="SET domain"/>
    <property type="match status" value="1"/>
</dbReference>
<protein>
    <submittedName>
        <fullName evidence="9">SET domain-containing protein-lysine N-methyltransferase</fullName>
    </submittedName>
</protein>
<dbReference type="SMART" id="SM00317">
    <property type="entry name" value="SET"/>
    <property type="match status" value="1"/>
</dbReference>
<organism evidence="9 10">
    <name type="scientific">Lysobacter enzymogenes</name>
    <dbReference type="NCBI Taxonomy" id="69"/>
    <lineage>
        <taxon>Bacteria</taxon>
        <taxon>Pseudomonadati</taxon>
        <taxon>Pseudomonadota</taxon>
        <taxon>Gammaproteobacteria</taxon>
        <taxon>Lysobacterales</taxon>
        <taxon>Lysobacteraceae</taxon>
        <taxon>Lysobacter</taxon>
    </lineage>
</organism>
<comment type="caution">
    <text evidence="9">The sequence shown here is derived from an EMBL/GenBank/DDBJ whole genome shotgun (WGS) entry which is preliminary data.</text>
</comment>